<keyword evidence="2" id="KW-1185">Reference proteome</keyword>
<name>A0A5P1EMY3_ASPOF</name>
<sequence>MIIGKETTIWFEDVGICGGHRRREVSVDGLVWIDDGNVKLWSKGNRGHDGGRTASSGCHHKVGVKRRLHYYKAKAKFSDELEDDPGTEGSFA</sequence>
<proteinExistence type="predicted"/>
<evidence type="ECO:0000313" key="2">
    <source>
        <dbReference type="Proteomes" id="UP000243459"/>
    </source>
</evidence>
<organism evidence="1 2">
    <name type="scientific">Asparagus officinalis</name>
    <name type="common">Garden asparagus</name>
    <dbReference type="NCBI Taxonomy" id="4686"/>
    <lineage>
        <taxon>Eukaryota</taxon>
        <taxon>Viridiplantae</taxon>
        <taxon>Streptophyta</taxon>
        <taxon>Embryophyta</taxon>
        <taxon>Tracheophyta</taxon>
        <taxon>Spermatophyta</taxon>
        <taxon>Magnoliopsida</taxon>
        <taxon>Liliopsida</taxon>
        <taxon>Asparagales</taxon>
        <taxon>Asparagaceae</taxon>
        <taxon>Asparagoideae</taxon>
        <taxon>Asparagus</taxon>
    </lineage>
</organism>
<protein>
    <submittedName>
        <fullName evidence="1">Uncharacterized protein</fullName>
    </submittedName>
</protein>
<dbReference type="Proteomes" id="UP000243459">
    <property type="component" value="Chromosome 6"/>
</dbReference>
<dbReference type="EMBL" id="CM007386">
    <property type="protein sequence ID" value="ONK67164.1"/>
    <property type="molecule type" value="Genomic_DNA"/>
</dbReference>
<evidence type="ECO:0000313" key="1">
    <source>
        <dbReference type="EMBL" id="ONK67164.1"/>
    </source>
</evidence>
<accession>A0A5P1EMY3</accession>
<reference evidence="2" key="1">
    <citation type="journal article" date="2017" name="Nat. Commun.">
        <title>The asparagus genome sheds light on the origin and evolution of a young Y chromosome.</title>
        <authorList>
            <person name="Harkess A."/>
            <person name="Zhou J."/>
            <person name="Xu C."/>
            <person name="Bowers J.E."/>
            <person name="Van der Hulst R."/>
            <person name="Ayyampalayam S."/>
            <person name="Mercati F."/>
            <person name="Riccardi P."/>
            <person name="McKain M.R."/>
            <person name="Kakrana A."/>
            <person name="Tang H."/>
            <person name="Ray J."/>
            <person name="Groenendijk J."/>
            <person name="Arikit S."/>
            <person name="Mathioni S.M."/>
            <person name="Nakano M."/>
            <person name="Shan H."/>
            <person name="Telgmann-Rauber A."/>
            <person name="Kanno A."/>
            <person name="Yue Z."/>
            <person name="Chen H."/>
            <person name="Li W."/>
            <person name="Chen Y."/>
            <person name="Xu X."/>
            <person name="Zhang Y."/>
            <person name="Luo S."/>
            <person name="Chen H."/>
            <person name="Gao J."/>
            <person name="Mao Z."/>
            <person name="Pires J.C."/>
            <person name="Luo M."/>
            <person name="Kudrna D."/>
            <person name="Wing R.A."/>
            <person name="Meyers B.C."/>
            <person name="Yi K."/>
            <person name="Kong H."/>
            <person name="Lavrijsen P."/>
            <person name="Sunseri F."/>
            <person name="Falavigna A."/>
            <person name="Ye Y."/>
            <person name="Leebens-Mack J.H."/>
            <person name="Chen G."/>
        </authorList>
    </citation>
    <scope>NUCLEOTIDE SEQUENCE [LARGE SCALE GENOMIC DNA]</scope>
    <source>
        <strain evidence="2">cv. DH0086</strain>
    </source>
</reference>
<dbReference type="Gramene" id="ONK67164">
    <property type="protein sequence ID" value="ONK67164"/>
    <property type="gene ID" value="A4U43_C06F16700"/>
</dbReference>
<gene>
    <name evidence="1" type="ORF">A4U43_C06F16700</name>
</gene>
<dbReference type="AlphaFoldDB" id="A0A5P1EMY3"/>